<reference evidence="1 2" key="1">
    <citation type="submission" date="2020-01" db="EMBL/GenBank/DDBJ databases">
        <title>Sphingomonas sp. C33 whole genome sequece.</title>
        <authorList>
            <person name="Park C."/>
        </authorList>
    </citation>
    <scope>NUCLEOTIDE SEQUENCE [LARGE SCALE GENOMIC DNA]</scope>
    <source>
        <strain evidence="1 2">C33</strain>
    </source>
</reference>
<protein>
    <recommendedName>
        <fullName evidence="3">ArsR family transcriptional regulator</fullName>
    </recommendedName>
</protein>
<evidence type="ECO:0008006" key="3">
    <source>
        <dbReference type="Google" id="ProtNLM"/>
    </source>
</evidence>
<dbReference type="AlphaFoldDB" id="A0A7Z2NWA3"/>
<dbReference type="EMBL" id="CP047895">
    <property type="protein sequence ID" value="QHL90677.1"/>
    <property type="molecule type" value="Genomic_DNA"/>
</dbReference>
<proteinExistence type="predicted"/>
<name>A0A7Z2NWA3_9SPHN</name>
<sequence length="97" mass="10928">MRLPQPIIELVRRAILDLLTEIGGEHNDDVVARWLVGVGHRVARREVRDQLRWLHSQDLVSLEEVGPYLVARVLADGRDVSNGLMTVDGISRHKTGD</sequence>
<evidence type="ECO:0000313" key="2">
    <source>
        <dbReference type="Proteomes" id="UP000464468"/>
    </source>
</evidence>
<gene>
    <name evidence="1" type="ORF">GVO57_07320</name>
</gene>
<accession>A0A7Z2NWA3</accession>
<dbReference type="RefSeq" id="WP_160592604.1">
    <property type="nucleotide sequence ID" value="NZ_CP047895.1"/>
</dbReference>
<keyword evidence="2" id="KW-1185">Reference proteome</keyword>
<organism evidence="1 2">
    <name type="scientific">Sphingomonas changnyeongensis</name>
    <dbReference type="NCBI Taxonomy" id="2698679"/>
    <lineage>
        <taxon>Bacteria</taxon>
        <taxon>Pseudomonadati</taxon>
        <taxon>Pseudomonadota</taxon>
        <taxon>Alphaproteobacteria</taxon>
        <taxon>Sphingomonadales</taxon>
        <taxon>Sphingomonadaceae</taxon>
        <taxon>Sphingomonas</taxon>
    </lineage>
</organism>
<evidence type="ECO:0000313" key="1">
    <source>
        <dbReference type="EMBL" id="QHL90677.1"/>
    </source>
</evidence>
<dbReference type="Proteomes" id="UP000464468">
    <property type="component" value="Chromosome"/>
</dbReference>
<dbReference type="KEGG" id="schy:GVO57_07320"/>